<reference evidence="7" key="1">
    <citation type="submission" date="2017-04" db="EMBL/GenBank/DDBJ databases">
        <authorList>
            <person name="Varghese N."/>
            <person name="Submissions S."/>
        </authorList>
    </citation>
    <scope>NUCLEOTIDE SEQUENCE [LARGE SCALE GENOMIC DNA]</scope>
</reference>
<dbReference type="InterPro" id="IPR027417">
    <property type="entry name" value="P-loop_NTPase"/>
</dbReference>
<evidence type="ECO:0000259" key="5">
    <source>
        <dbReference type="PROSITE" id="PS50893"/>
    </source>
</evidence>
<dbReference type="InterPro" id="IPR008995">
    <property type="entry name" value="Mo/tungstate-bd_C_term_dom"/>
</dbReference>
<dbReference type="PANTHER" id="PTHR42781">
    <property type="entry name" value="SPERMIDINE/PUTRESCINE IMPORT ATP-BINDING PROTEIN POTA"/>
    <property type="match status" value="1"/>
</dbReference>
<dbReference type="GO" id="GO:0015697">
    <property type="term" value="P:quaternary ammonium group transport"/>
    <property type="evidence" value="ECO:0007669"/>
    <property type="project" value="UniProtKB-ARBA"/>
</dbReference>
<gene>
    <name evidence="6" type="ORF">SAMN06295905_2793</name>
</gene>
<keyword evidence="3" id="KW-0547">Nucleotide-binding</keyword>
<dbReference type="InterPro" id="IPR003593">
    <property type="entry name" value="AAA+_ATPase"/>
</dbReference>
<dbReference type="InterPro" id="IPR050093">
    <property type="entry name" value="ABC_SmlMolc_Importer"/>
</dbReference>
<keyword evidence="4 6" id="KW-0067">ATP-binding</keyword>
<dbReference type="PANTHER" id="PTHR42781:SF4">
    <property type="entry name" value="SPERMIDINE_PUTRESCINE IMPORT ATP-BINDING PROTEIN POTA"/>
    <property type="match status" value="1"/>
</dbReference>
<evidence type="ECO:0000256" key="3">
    <source>
        <dbReference type="ARBA" id="ARBA00022741"/>
    </source>
</evidence>
<evidence type="ECO:0000313" key="7">
    <source>
        <dbReference type="Proteomes" id="UP000194474"/>
    </source>
</evidence>
<comment type="similarity">
    <text evidence="1">Belongs to the ABC transporter superfamily.</text>
</comment>
<dbReference type="InterPro" id="IPR013611">
    <property type="entry name" value="Transp-assoc_OB_typ2"/>
</dbReference>
<dbReference type="InterPro" id="IPR017871">
    <property type="entry name" value="ABC_transporter-like_CS"/>
</dbReference>
<dbReference type="GO" id="GO:0016887">
    <property type="term" value="F:ATP hydrolysis activity"/>
    <property type="evidence" value="ECO:0007669"/>
    <property type="project" value="InterPro"/>
</dbReference>
<dbReference type="EMBL" id="FXWK01000002">
    <property type="protein sequence ID" value="SMQ85515.1"/>
    <property type="molecule type" value="Genomic_DNA"/>
</dbReference>
<evidence type="ECO:0000256" key="2">
    <source>
        <dbReference type="ARBA" id="ARBA00022448"/>
    </source>
</evidence>
<sequence>MPALDIQSVSKSYNHLLVLDHVSAQIDKGELVTLLGPSGCGKTTLLRSIAGLADIDEGRVILDGRDVTKVPIHKRGIAMVFQSHALFPHMSVADNVAFGLKMQGVAKAEREERVKRALSLVRLDDYLARMPHELSGGQQQRVAIARAVVTNPTALLLDEPFGALDRKLRETLQVELRRLTKELGITAIFVTHDQEEAVVLSDRVAVMNAGIIQQIAPACDVYENPANEFVANFMGFQNIFDAEARSAQQLAIGDTVIAVEKIEAQPGSKVRMAIRAERVSLASGHREGAMPGQISSSVYQGEQTSYVVDTATGPVTARIPTTDARFAVGEAVSVDLDPAAIRILAH</sequence>
<keyword evidence="2" id="KW-0813">Transport</keyword>
<dbReference type="GO" id="GO:0043190">
    <property type="term" value="C:ATP-binding cassette (ABC) transporter complex"/>
    <property type="evidence" value="ECO:0007669"/>
    <property type="project" value="InterPro"/>
</dbReference>
<proteinExistence type="inferred from homology"/>
<evidence type="ECO:0000256" key="4">
    <source>
        <dbReference type="ARBA" id="ARBA00022840"/>
    </source>
</evidence>
<dbReference type="InterPro" id="IPR003439">
    <property type="entry name" value="ABC_transporter-like_ATP-bd"/>
</dbReference>
<dbReference type="GO" id="GO:0005524">
    <property type="term" value="F:ATP binding"/>
    <property type="evidence" value="ECO:0007669"/>
    <property type="project" value="UniProtKB-KW"/>
</dbReference>
<name>A0A1Y6G5V0_9HYPH</name>
<feature type="domain" description="ABC transporter" evidence="5">
    <location>
        <begin position="4"/>
        <end position="234"/>
    </location>
</feature>
<evidence type="ECO:0000313" key="6">
    <source>
        <dbReference type="EMBL" id="SMQ85515.1"/>
    </source>
</evidence>
<dbReference type="Proteomes" id="UP000194474">
    <property type="component" value="Unassembled WGS sequence"/>
</dbReference>
<dbReference type="PROSITE" id="PS00211">
    <property type="entry name" value="ABC_TRANSPORTER_1"/>
    <property type="match status" value="1"/>
</dbReference>
<dbReference type="SUPFAM" id="SSF50331">
    <property type="entry name" value="MOP-like"/>
    <property type="match status" value="1"/>
</dbReference>
<dbReference type="AlphaFoldDB" id="A0A1Y6G5V0"/>
<accession>A0A1Y6G5V0</accession>
<evidence type="ECO:0000256" key="1">
    <source>
        <dbReference type="ARBA" id="ARBA00005417"/>
    </source>
</evidence>
<dbReference type="RefSeq" id="WP_086471173.1">
    <property type="nucleotide sequence ID" value="NZ_FXWK01000002.1"/>
</dbReference>
<dbReference type="SUPFAM" id="SSF52540">
    <property type="entry name" value="P-loop containing nucleoside triphosphate hydrolases"/>
    <property type="match status" value="1"/>
</dbReference>
<dbReference type="Pfam" id="PF08402">
    <property type="entry name" value="TOBE_2"/>
    <property type="match status" value="1"/>
</dbReference>
<dbReference type="Pfam" id="PF00005">
    <property type="entry name" value="ABC_tran"/>
    <property type="match status" value="1"/>
</dbReference>
<dbReference type="GO" id="GO:0022857">
    <property type="term" value="F:transmembrane transporter activity"/>
    <property type="evidence" value="ECO:0007669"/>
    <property type="project" value="InterPro"/>
</dbReference>
<keyword evidence="7" id="KW-1185">Reference proteome</keyword>
<dbReference type="Gene3D" id="2.40.50.100">
    <property type="match status" value="1"/>
</dbReference>
<dbReference type="Gene3D" id="3.40.50.300">
    <property type="entry name" value="P-loop containing nucleotide triphosphate hydrolases"/>
    <property type="match status" value="1"/>
</dbReference>
<dbReference type="FunFam" id="3.40.50.300:FF:000425">
    <property type="entry name" value="Probable ABC transporter, ATP-binding subunit"/>
    <property type="match status" value="1"/>
</dbReference>
<protein>
    <submittedName>
        <fullName evidence="6">Putative spermidine/putrescine transport system ATP-binding protein</fullName>
    </submittedName>
</protein>
<dbReference type="SMART" id="SM00382">
    <property type="entry name" value="AAA"/>
    <property type="match status" value="1"/>
</dbReference>
<organism evidence="6 7">
    <name type="scientific">Devosia lucknowensis</name>
    <dbReference type="NCBI Taxonomy" id="1096929"/>
    <lineage>
        <taxon>Bacteria</taxon>
        <taxon>Pseudomonadati</taxon>
        <taxon>Pseudomonadota</taxon>
        <taxon>Alphaproteobacteria</taxon>
        <taxon>Hyphomicrobiales</taxon>
        <taxon>Devosiaceae</taxon>
        <taxon>Devosia</taxon>
    </lineage>
</organism>
<dbReference type="OrthoDB" id="9802264at2"/>
<dbReference type="PROSITE" id="PS50893">
    <property type="entry name" value="ABC_TRANSPORTER_2"/>
    <property type="match status" value="1"/>
</dbReference>